<dbReference type="Proteomes" id="UP001580407">
    <property type="component" value="Unassembled WGS sequence"/>
</dbReference>
<protein>
    <submittedName>
        <fullName evidence="4">DinB family protein</fullName>
    </submittedName>
</protein>
<dbReference type="Pfam" id="PF12867">
    <property type="entry name" value="DinB_2"/>
    <property type="match status" value="1"/>
</dbReference>
<dbReference type="RefSeq" id="WP_375527232.1">
    <property type="nucleotide sequence ID" value="NZ_JBHILM010000027.1"/>
</dbReference>
<comment type="caution">
    <text evidence="4">The sequence shown here is derived from an EMBL/GenBank/DDBJ whole genome shotgun (WGS) entry which is preliminary data.</text>
</comment>
<evidence type="ECO:0000259" key="3">
    <source>
        <dbReference type="Pfam" id="PF12867"/>
    </source>
</evidence>
<accession>A0ABV5BCS1</accession>
<organism evidence="4 5">
    <name type="scientific">Paenibacillus terreus</name>
    <dbReference type="NCBI Taxonomy" id="1387834"/>
    <lineage>
        <taxon>Bacteria</taxon>
        <taxon>Bacillati</taxon>
        <taxon>Bacillota</taxon>
        <taxon>Bacilli</taxon>
        <taxon>Bacillales</taxon>
        <taxon>Paenibacillaceae</taxon>
        <taxon>Paenibacillus</taxon>
    </lineage>
</organism>
<sequence>MSRKSLQVAALPGYEPEIGRWLWSLEDVRRTILEKLNGLAPGLLDQQLEGRHSIGSLLYHIALIEADWLYVEVLEATEYEPEIRSLFLQEDRSEDGSLVHVEGQTLEQHLHRLQAVRGRLLFHFKGMSLTDWRTPRQLEAYDVTPEWVIYHLVEHEAHHRGQIFELLRNLQPDRVNG</sequence>
<dbReference type="InterPro" id="IPR034660">
    <property type="entry name" value="DinB/YfiT-like"/>
</dbReference>
<feature type="domain" description="DinB-like" evidence="3">
    <location>
        <begin position="25"/>
        <end position="163"/>
    </location>
</feature>
<evidence type="ECO:0000313" key="5">
    <source>
        <dbReference type="Proteomes" id="UP001580407"/>
    </source>
</evidence>
<dbReference type="PANTHER" id="PTHR37302">
    <property type="entry name" value="SLR1116 PROTEIN"/>
    <property type="match status" value="1"/>
</dbReference>
<reference evidence="4 5" key="1">
    <citation type="submission" date="2024-09" db="EMBL/GenBank/DDBJ databases">
        <authorList>
            <person name="Ruan L."/>
        </authorList>
    </citation>
    <scope>NUCLEOTIDE SEQUENCE [LARGE SCALE GENOMIC DNA]</scope>
    <source>
        <strain evidence="4 5">D33</strain>
    </source>
</reference>
<comment type="similarity">
    <text evidence="1">Belongs to the DinB family.</text>
</comment>
<gene>
    <name evidence="4" type="ORF">ACE3NQ_21550</name>
</gene>
<proteinExistence type="inferred from homology"/>
<keyword evidence="5" id="KW-1185">Reference proteome</keyword>
<keyword evidence="2" id="KW-0479">Metal-binding</keyword>
<evidence type="ECO:0000313" key="4">
    <source>
        <dbReference type="EMBL" id="MFB5683506.1"/>
    </source>
</evidence>
<dbReference type="InterPro" id="IPR024775">
    <property type="entry name" value="DinB-like"/>
</dbReference>
<name>A0ABV5BCS1_9BACL</name>
<dbReference type="Gene3D" id="1.20.120.450">
    <property type="entry name" value="dinb family like domain"/>
    <property type="match status" value="1"/>
</dbReference>
<dbReference type="EMBL" id="JBHILM010000027">
    <property type="protein sequence ID" value="MFB5683506.1"/>
    <property type="molecule type" value="Genomic_DNA"/>
</dbReference>
<dbReference type="InterPro" id="IPR007837">
    <property type="entry name" value="DinB"/>
</dbReference>
<dbReference type="PANTHER" id="PTHR37302:SF3">
    <property type="entry name" value="DAMAGE-INDUCIBLE PROTEIN DINB"/>
    <property type="match status" value="1"/>
</dbReference>
<evidence type="ECO:0000256" key="2">
    <source>
        <dbReference type="ARBA" id="ARBA00022723"/>
    </source>
</evidence>
<dbReference type="SUPFAM" id="SSF109854">
    <property type="entry name" value="DinB/YfiT-like putative metalloenzymes"/>
    <property type="match status" value="1"/>
</dbReference>
<evidence type="ECO:0000256" key="1">
    <source>
        <dbReference type="ARBA" id="ARBA00008635"/>
    </source>
</evidence>